<comment type="function">
    <text evidence="6">Catalyzes the reduction of dTDP-6-deoxy-L-lyxo-4-hexulose to yield dTDP-L-rhamnose.</text>
</comment>
<evidence type="ECO:0000256" key="5">
    <source>
        <dbReference type="ARBA" id="ARBA00048200"/>
    </source>
</evidence>
<keyword evidence="6" id="KW-0560">Oxidoreductase</keyword>
<dbReference type="Gene3D" id="3.40.50.720">
    <property type="entry name" value="NAD(P)-binding Rossmann-like Domain"/>
    <property type="match status" value="1"/>
</dbReference>
<dbReference type="InterPro" id="IPR029903">
    <property type="entry name" value="RmlD-like-bd"/>
</dbReference>
<evidence type="ECO:0000256" key="1">
    <source>
        <dbReference type="ARBA" id="ARBA00004781"/>
    </source>
</evidence>
<comment type="similarity">
    <text evidence="2 6">Belongs to the dTDP-4-dehydrorhamnose reductase family.</text>
</comment>
<protein>
    <recommendedName>
        <fullName evidence="4 6">dTDP-4-dehydrorhamnose reductase</fullName>
        <ecNumber evidence="3 6">1.1.1.133</ecNumber>
    </recommendedName>
</protein>
<dbReference type="EC" id="1.1.1.133" evidence="3 6"/>
<comment type="pathway">
    <text evidence="1 6">Carbohydrate biosynthesis; dTDP-L-rhamnose biosynthesis.</text>
</comment>
<dbReference type="EMBL" id="BAABFN010000009">
    <property type="protein sequence ID" value="GAA4316557.1"/>
    <property type="molecule type" value="Genomic_DNA"/>
</dbReference>
<dbReference type="SUPFAM" id="SSF51735">
    <property type="entry name" value="NAD(P)-binding Rossmann-fold domains"/>
    <property type="match status" value="1"/>
</dbReference>
<gene>
    <name evidence="8" type="primary">rfbD</name>
    <name evidence="8" type="ORF">GCM10023143_28480</name>
</gene>
<dbReference type="Pfam" id="PF04321">
    <property type="entry name" value="RmlD_sub_bind"/>
    <property type="match status" value="1"/>
</dbReference>
<feature type="domain" description="RmlD-like substrate binding" evidence="7">
    <location>
        <begin position="1"/>
        <end position="292"/>
    </location>
</feature>
<evidence type="ECO:0000313" key="8">
    <source>
        <dbReference type="EMBL" id="GAA4316557.1"/>
    </source>
</evidence>
<evidence type="ECO:0000313" key="9">
    <source>
        <dbReference type="Proteomes" id="UP001501207"/>
    </source>
</evidence>
<sequence length="299" mass="33237">MKVLITGTNGLLGQHLVKQFRQMPDCSVVATARGENRLRDREGYVYAPMDIADPAQISEVMRREAPDSIIHSAAMTQVDDCETQRERCWQSNVQATRYLVEAARELGAYFQLVSTDFIFDGEQGPYPEDALPNPVNYYGLSKLAAEQLLPCSGLEWSVIRTILVYGVAEDPARSNIVLWVKKSLESGRKIKVVTDQWRMPTLVDDLAAGCILAAERRATGVFHISGSELLTPYDMALQVADYFGLDKGLIEKADGSTFTQPARRPARTGFVLDKSRQQLGYQPHTFKEGLTVMEEGAGK</sequence>
<proteinExistence type="inferred from homology"/>
<dbReference type="CDD" id="cd05254">
    <property type="entry name" value="dTDP_HR_like_SDR_e"/>
    <property type="match status" value="1"/>
</dbReference>
<keyword evidence="9" id="KW-1185">Reference proteome</keyword>
<organism evidence="8 9">
    <name type="scientific">Compostibacter hankyongensis</name>
    <dbReference type="NCBI Taxonomy" id="1007089"/>
    <lineage>
        <taxon>Bacteria</taxon>
        <taxon>Pseudomonadati</taxon>
        <taxon>Bacteroidota</taxon>
        <taxon>Chitinophagia</taxon>
        <taxon>Chitinophagales</taxon>
        <taxon>Chitinophagaceae</taxon>
        <taxon>Compostibacter</taxon>
    </lineage>
</organism>
<accession>A0ABP8G459</accession>
<evidence type="ECO:0000256" key="6">
    <source>
        <dbReference type="RuleBase" id="RU364082"/>
    </source>
</evidence>
<dbReference type="InterPro" id="IPR036291">
    <property type="entry name" value="NAD(P)-bd_dom_sf"/>
</dbReference>
<evidence type="ECO:0000256" key="4">
    <source>
        <dbReference type="ARBA" id="ARBA00017099"/>
    </source>
</evidence>
<dbReference type="RefSeq" id="WP_344980491.1">
    <property type="nucleotide sequence ID" value="NZ_BAABFN010000009.1"/>
</dbReference>
<dbReference type="PANTHER" id="PTHR10491">
    <property type="entry name" value="DTDP-4-DEHYDRORHAMNOSE REDUCTASE"/>
    <property type="match status" value="1"/>
</dbReference>
<comment type="caution">
    <text evidence="8">The sequence shown here is derived from an EMBL/GenBank/DDBJ whole genome shotgun (WGS) entry which is preliminary data.</text>
</comment>
<dbReference type="InterPro" id="IPR005913">
    <property type="entry name" value="dTDP_dehydrorham_reduct"/>
</dbReference>
<keyword evidence="6" id="KW-0521">NADP</keyword>
<evidence type="ECO:0000259" key="7">
    <source>
        <dbReference type="Pfam" id="PF04321"/>
    </source>
</evidence>
<comment type="catalytic activity">
    <reaction evidence="5">
        <text>dTDP-beta-L-rhamnose + NADP(+) = dTDP-4-dehydro-beta-L-rhamnose + NADPH + H(+)</text>
        <dbReference type="Rhea" id="RHEA:21796"/>
        <dbReference type="ChEBI" id="CHEBI:15378"/>
        <dbReference type="ChEBI" id="CHEBI:57510"/>
        <dbReference type="ChEBI" id="CHEBI:57783"/>
        <dbReference type="ChEBI" id="CHEBI:58349"/>
        <dbReference type="ChEBI" id="CHEBI:62830"/>
        <dbReference type="EC" id="1.1.1.133"/>
    </reaction>
</comment>
<dbReference type="Proteomes" id="UP001501207">
    <property type="component" value="Unassembled WGS sequence"/>
</dbReference>
<name>A0ABP8G459_9BACT</name>
<reference evidence="9" key="1">
    <citation type="journal article" date="2019" name="Int. J. Syst. Evol. Microbiol.">
        <title>The Global Catalogue of Microorganisms (GCM) 10K type strain sequencing project: providing services to taxonomists for standard genome sequencing and annotation.</title>
        <authorList>
            <consortium name="The Broad Institute Genomics Platform"/>
            <consortium name="The Broad Institute Genome Sequencing Center for Infectious Disease"/>
            <person name="Wu L."/>
            <person name="Ma J."/>
        </authorList>
    </citation>
    <scope>NUCLEOTIDE SEQUENCE [LARGE SCALE GENOMIC DNA]</scope>
    <source>
        <strain evidence="9">JCM 17664</strain>
    </source>
</reference>
<evidence type="ECO:0000256" key="2">
    <source>
        <dbReference type="ARBA" id="ARBA00010944"/>
    </source>
</evidence>
<dbReference type="PANTHER" id="PTHR10491:SF4">
    <property type="entry name" value="METHIONINE ADENOSYLTRANSFERASE 2 SUBUNIT BETA"/>
    <property type="match status" value="1"/>
</dbReference>
<evidence type="ECO:0000256" key="3">
    <source>
        <dbReference type="ARBA" id="ARBA00012929"/>
    </source>
</evidence>